<name>A0A857FMW6_KOMXY</name>
<organism evidence="1 2">
    <name type="scientific">Komagataeibacter xylinus</name>
    <name type="common">Gluconacetobacter xylinus</name>
    <dbReference type="NCBI Taxonomy" id="28448"/>
    <lineage>
        <taxon>Bacteria</taxon>
        <taxon>Pseudomonadati</taxon>
        <taxon>Pseudomonadota</taxon>
        <taxon>Alphaproteobacteria</taxon>
        <taxon>Acetobacterales</taxon>
        <taxon>Acetobacteraceae</taxon>
        <taxon>Komagataeibacter</taxon>
    </lineage>
</organism>
<dbReference type="RefSeq" id="WP_159262052.1">
    <property type="nucleotide sequence ID" value="NZ_CP041348.1"/>
</dbReference>
<evidence type="ECO:0000313" key="1">
    <source>
        <dbReference type="EMBL" id="QHC35601.1"/>
    </source>
</evidence>
<reference evidence="1 2" key="1">
    <citation type="journal article" date="2020" name="Carbohydr. Polym.">
        <title>Characterization and optimization of production of bacterial cellulose from strain CGMCC 17276 based on whole-genome analysis.</title>
        <authorList>
            <person name="Lu T."/>
            <person name="Gao H."/>
            <person name="Liao B."/>
            <person name="Wu J."/>
            <person name="Zhang W."/>
            <person name="Huang J."/>
            <person name="Liu M."/>
            <person name="Huang J."/>
            <person name="Chang Z."/>
            <person name="Jin M."/>
            <person name="Yi Z."/>
            <person name="Jiang D."/>
        </authorList>
    </citation>
    <scope>NUCLEOTIDE SEQUENCE [LARGE SCALE GENOMIC DNA]</scope>
    <source>
        <strain evidence="1 2">CGMCC 17276</strain>
    </source>
</reference>
<dbReference type="OrthoDB" id="4014363at2"/>
<evidence type="ECO:0000313" key="2">
    <source>
        <dbReference type="Proteomes" id="UP000464674"/>
    </source>
</evidence>
<proteinExistence type="predicted"/>
<dbReference type="Pfam" id="PF10994">
    <property type="entry name" value="DUF2817"/>
    <property type="match status" value="1"/>
</dbReference>
<sequence length="374" mass="41010">MIPGLSVNVSDCFSPDYGTARRRFLQRAADAGAAVTTYANPNKGPGGEDLATDVAWFGPDDAENVLVIVSATHGVEGFCGSGAQLDWIARRADYTIPRNTALMLVHAINPYGFAWLRRTTEEGVDLNRNSIDFDTTPLPTNEGYSLLASELVPQTLDDAAFDAADEKLQEWRAAHGETAFETARSSGQYDHPEGIFYGGTAPTWSMQTIGKICQDFRLSERRSVGLIDFHTGLGPYGSGEPICGHKPGTPGQARCRKWYGDSLGEPLLGKSFSLPIAGLTQYAWDRCIGNDSLTFVALEFGTYVPDIGARALRAEHVYHAYYPMDWNSSECQTVKAALRKFYYPDTLDWKELVIARGRQVIQQALCGLAQESEV</sequence>
<accession>A0A857FMW6</accession>
<protein>
    <submittedName>
        <fullName evidence="1">DUF2817 domain-containing protein</fullName>
    </submittedName>
</protein>
<dbReference type="Proteomes" id="UP000464674">
    <property type="component" value="Chromosome"/>
</dbReference>
<dbReference type="InterPro" id="IPR021259">
    <property type="entry name" value="DUF2817"/>
</dbReference>
<dbReference type="CDD" id="cd06233">
    <property type="entry name" value="M14-like"/>
    <property type="match status" value="1"/>
</dbReference>
<dbReference type="AlphaFoldDB" id="A0A857FMW6"/>
<dbReference type="Gene3D" id="3.40.630.10">
    <property type="entry name" value="Zn peptidases"/>
    <property type="match status" value="1"/>
</dbReference>
<gene>
    <name evidence="1" type="ORF">FMA36_09010</name>
</gene>
<dbReference type="SUPFAM" id="SSF53187">
    <property type="entry name" value="Zn-dependent exopeptidases"/>
    <property type="match status" value="1"/>
</dbReference>
<dbReference type="EMBL" id="CP041348">
    <property type="protein sequence ID" value="QHC35601.1"/>
    <property type="molecule type" value="Genomic_DNA"/>
</dbReference>